<accession>A0A0H1R4F4</accession>
<dbReference type="PATRIC" id="fig|1225564.3.peg.380"/>
<reference evidence="1 2" key="1">
    <citation type="submission" date="2015-05" db="EMBL/GenBank/DDBJ databases">
        <title>Draft genome sequence of Microvirga vignae strain BR3299, a novel nitrogen fixing bacteria isolated from Brazil semi-aired region.</title>
        <authorList>
            <person name="Zilli J.E."/>
            <person name="Passos S.R."/>
            <person name="Leite J."/>
            <person name="Baldani J.I."/>
            <person name="Xavier G.R."/>
            <person name="Rumjaneck N.G."/>
            <person name="Simoes-Araujo J.L."/>
        </authorList>
    </citation>
    <scope>NUCLEOTIDE SEQUENCE [LARGE SCALE GENOMIC DNA]</scope>
    <source>
        <strain evidence="1 2">BR3299</strain>
    </source>
</reference>
<protein>
    <submittedName>
        <fullName evidence="1">Uncharacterized protein</fullName>
    </submittedName>
</protein>
<dbReference type="EMBL" id="LCYG01000110">
    <property type="protein sequence ID" value="KLK89919.1"/>
    <property type="molecule type" value="Genomic_DNA"/>
</dbReference>
<name>A0A0H1R4F4_9HYPH</name>
<dbReference type="AlphaFoldDB" id="A0A0H1R4F4"/>
<comment type="caution">
    <text evidence="1">The sequence shown here is derived from an EMBL/GenBank/DDBJ whole genome shotgun (WGS) entry which is preliminary data.</text>
</comment>
<proteinExistence type="predicted"/>
<keyword evidence="2" id="KW-1185">Reference proteome</keyword>
<evidence type="ECO:0000313" key="2">
    <source>
        <dbReference type="Proteomes" id="UP000035489"/>
    </source>
</evidence>
<dbReference type="RefSeq" id="WP_047192443.1">
    <property type="nucleotide sequence ID" value="NZ_LCYG01000110.1"/>
</dbReference>
<gene>
    <name evidence="1" type="ORF">AA309_28680</name>
</gene>
<dbReference type="Proteomes" id="UP000035489">
    <property type="component" value="Unassembled WGS sequence"/>
</dbReference>
<evidence type="ECO:0000313" key="1">
    <source>
        <dbReference type="EMBL" id="KLK89919.1"/>
    </source>
</evidence>
<sequence>MQYVVKDLMITVLPLRGLGGLELYSCTGCTDCSSCTANTRVWDILEQATINPAVLSTMKQQLKELLAAVEAKEKVVHEAMRPSSAAEVEILQSYLAGAIEELKQITPPATDS</sequence>
<organism evidence="1 2">
    <name type="scientific">Microvirga vignae</name>
    <dbReference type="NCBI Taxonomy" id="1225564"/>
    <lineage>
        <taxon>Bacteria</taxon>
        <taxon>Pseudomonadati</taxon>
        <taxon>Pseudomonadota</taxon>
        <taxon>Alphaproteobacteria</taxon>
        <taxon>Hyphomicrobiales</taxon>
        <taxon>Methylobacteriaceae</taxon>
        <taxon>Microvirga</taxon>
    </lineage>
</organism>
<dbReference type="OrthoDB" id="10014016at2"/>